<dbReference type="HAMAP" id="MF_02033">
    <property type="entry name" value="FtsA"/>
    <property type="match status" value="1"/>
</dbReference>
<dbReference type="RefSeq" id="WP_071139069.1">
    <property type="nucleotide sequence ID" value="NZ_CP035282.1"/>
</dbReference>
<gene>
    <name evidence="5 8" type="primary">ftsA</name>
    <name evidence="8" type="ORF">EQM13_11020</name>
</gene>
<dbReference type="EMBL" id="CP035282">
    <property type="protein sequence ID" value="QAT62079.1"/>
    <property type="molecule type" value="Genomic_DNA"/>
</dbReference>
<evidence type="ECO:0000313" key="8">
    <source>
        <dbReference type="EMBL" id="QAT62079.1"/>
    </source>
</evidence>
<dbReference type="OrthoDB" id="9768127at2"/>
<dbReference type="PIRSF" id="PIRSF003101">
    <property type="entry name" value="FtsA"/>
    <property type="match status" value="1"/>
</dbReference>
<keyword evidence="2 5" id="KW-0132">Cell division</keyword>
<dbReference type="SUPFAM" id="SSF53067">
    <property type="entry name" value="Actin-like ATPase domain"/>
    <property type="match status" value="2"/>
</dbReference>
<dbReference type="GO" id="GO:0043093">
    <property type="term" value="P:FtsZ-dependent cytokinesis"/>
    <property type="evidence" value="ECO:0007669"/>
    <property type="project" value="UniProtKB-UniRule"/>
</dbReference>
<evidence type="ECO:0000256" key="6">
    <source>
        <dbReference type="PIRNR" id="PIRNR003101"/>
    </source>
</evidence>
<protein>
    <recommendedName>
        <fullName evidence="5 6">Cell division protein FtsA</fullName>
    </recommendedName>
</protein>
<evidence type="ECO:0000256" key="1">
    <source>
        <dbReference type="ARBA" id="ARBA00022475"/>
    </source>
</evidence>
<evidence type="ECO:0000256" key="3">
    <source>
        <dbReference type="ARBA" id="ARBA00023136"/>
    </source>
</evidence>
<evidence type="ECO:0000256" key="5">
    <source>
        <dbReference type="HAMAP-Rule" id="MF_02033"/>
    </source>
</evidence>
<name>A0A410QDR9_9FIRM</name>
<dbReference type="PANTHER" id="PTHR32432">
    <property type="entry name" value="CELL DIVISION PROTEIN FTSA-RELATED"/>
    <property type="match status" value="1"/>
</dbReference>
<comment type="subunit">
    <text evidence="5">Self-interacts. Interacts with FtsZ.</text>
</comment>
<sequence>MGELITSVDIGTSKVCVIIAEIDKSKQIRIIGVGISPCYGVKKGIVVDIEDTSKAVSYALEQAENMADIEVDNAYVNIAGGYTKFTKNKGVIAVSNENREINSDDVKRVLNSATIISIPQNQQIIDIIPLQYIIDGYDEIRDPIGMTGIRLEADVDIVTASATTVLNIVKSVNGAGLEVLGIVAEPLATSESVLTEDEKELGVLLIDIGAGTTDVSLFKNGSLIYNFLVPIAGNHITNDISIGFRIPYKESEDIKRKYGLNFNPNVNKKRIIEVTPIGSDERINITNAELSEIIEARVNEIIEIIYKELFKRGFVKDILAGIVLTGGGIGYFPKGVDLTKKMFELPVRIGKPDYIGIQEPIYSTAAGLINYSLKRKFNYYVEYNNVHNKKTSSKANSNKGLLSFLKKVWEEYF</sequence>
<dbReference type="InterPro" id="IPR050696">
    <property type="entry name" value="FtsA/MreB"/>
</dbReference>
<comment type="subcellular location">
    <subcellularLocation>
        <location evidence="5">Cell membrane</location>
        <topology evidence="5">Peripheral membrane protein</topology>
        <orientation evidence="5">Cytoplasmic side</orientation>
    </subcellularLocation>
    <text evidence="5">Localizes to the Z ring in an FtsZ-dependent manner. Targeted to the membrane through a conserved C-terminal amphipathic helix.</text>
</comment>
<evidence type="ECO:0000256" key="2">
    <source>
        <dbReference type="ARBA" id="ARBA00022618"/>
    </source>
</evidence>
<dbReference type="SMART" id="SM00842">
    <property type="entry name" value="FtsA"/>
    <property type="match status" value="1"/>
</dbReference>
<dbReference type="GO" id="GO:0009898">
    <property type="term" value="C:cytoplasmic side of plasma membrane"/>
    <property type="evidence" value="ECO:0007669"/>
    <property type="project" value="UniProtKB-UniRule"/>
</dbReference>
<dbReference type="Pfam" id="PF14450">
    <property type="entry name" value="FtsA"/>
    <property type="match status" value="2"/>
</dbReference>
<dbReference type="PANTHER" id="PTHR32432:SF4">
    <property type="entry name" value="CELL DIVISION PROTEIN FTSA"/>
    <property type="match status" value="1"/>
</dbReference>
<dbReference type="NCBIfam" id="TIGR01174">
    <property type="entry name" value="ftsA"/>
    <property type="match status" value="1"/>
</dbReference>
<evidence type="ECO:0000256" key="4">
    <source>
        <dbReference type="ARBA" id="ARBA00023306"/>
    </source>
</evidence>
<comment type="function">
    <text evidence="5 6">Cell division protein that is involved in the assembly of the Z ring. May serve as a membrane anchor for the Z ring.</text>
</comment>
<dbReference type="Proteomes" id="UP000287969">
    <property type="component" value="Chromosome"/>
</dbReference>
<accession>A0A410QDR9</accession>
<dbReference type="GO" id="GO:0032153">
    <property type="term" value="C:cell division site"/>
    <property type="evidence" value="ECO:0007669"/>
    <property type="project" value="UniProtKB-UniRule"/>
</dbReference>
<evidence type="ECO:0000259" key="7">
    <source>
        <dbReference type="SMART" id="SM00842"/>
    </source>
</evidence>
<keyword evidence="3 5" id="KW-0472">Membrane</keyword>
<keyword evidence="1 5" id="KW-1003">Cell membrane</keyword>
<dbReference type="Gene3D" id="3.30.420.40">
    <property type="match status" value="1"/>
</dbReference>
<dbReference type="Pfam" id="PF02491">
    <property type="entry name" value="SHS2_FTSA"/>
    <property type="match status" value="1"/>
</dbReference>
<comment type="similarity">
    <text evidence="5 6">Belongs to the FtsA/MreB family.</text>
</comment>
<dbReference type="AlphaFoldDB" id="A0A410QDR9"/>
<dbReference type="Gene3D" id="3.30.1490.110">
    <property type="match status" value="1"/>
</dbReference>
<dbReference type="InterPro" id="IPR003494">
    <property type="entry name" value="SHS2_FtsA"/>
</dbReference>
<feature type="domain" description="SHS2" evidence="7">
    <location>
        <begin position="5"/>
        <end position="193"/>
    </location>
</feature>
<proteinExistence type="inferred from homology"/>
<keyword evidence="9" id="KW-1185">Reference proteome</keyword>
<dbReference type="InterPro" id="IPR043129">
    <property type="entry name" value="ATPase_NBD"/>
</dbReference>
<reference evidence="9" key="1">
    <citation type="submission" date="2019-01" db="EMBL/GenBank/DDBJ databases">
        <title>Draft genomes of a novel of Sporanaerobacter strains.</title>
        <authorList>
            <person name="Ma S."/>
        </authorList>
    </citation>
    <scope>NUCLEOTIDE SEQUENCE [LARGE SCALE GENOMIC DNA]</scope>
    <source>
        <strain evidence="9">NJN-17</strain>
    </source>
</reference>
<keyword evidence="4 5" id="KW-0131">Cell cycle</keyword>
<dbReference type="CDD" id="cd24048">
    <property type="entry name" value="ASKHA_NBD_FtsA"/>
    <property type="match status" value="1"/>
</dbReference>
<organism evidence="8 9">
    <name type="scientific">Acidilutibacter cellobiosedens</name>
    <dbReference type="NCBI Taxonomy" id="2507161"/>
    <lineage>
        <taxon>Bacteria</taxon>
        <taxon>Bacillati</taxon>
        <taxon>Bacillota</taxon>
        <taxon>Tissierellia</taxon>
        <taxon>Tissierellales</taxon>
        <taxon>Acidilutibacteraceae</taxon>
        <taxon>Acidilutibacter</taxon>
    </lineage>
</organism>
<dbReference type="KEGG" id="spoa:EQM13_11020"/>
<evidence type="ECO:0000313" key="9">
    <source>
        <dbReference type="Proteomes" id="UP000287969"/>
    </source>
</evidence>
<dbReference type="InterPro" id="IPR020823">
    <property type="entry name" value="Cell_div_FtsA"/>
</dbReference>